<evidence type="ECO:0000256" key="3">
    <source>
        <dbReference type="SAM" id="SignalP"/>
    </source>
</evidence>
<feature type="domain" description="Leucine-binding protein" evidence="4">
    <location>
        <begin position="40"/>
        <end position="393"/>
    </location>
</feature>
<evidence type="ECO:0000259" key="4">
    <source>
        <dbReference type="Pfam" id="PF13458"/>
    </source>
</evidence>
<dbReference type="CDD" id="cd06343">
    <property type="entry name" value="PBP1_ABC_ligand_binding-like"/>
    <property type="match status" value="1"/>
</dbReference>
<feature type="chain" id="PRO_5045297101" evidence="3">
    <location>
        <begin position="29"/>
        <end position="411"/>
    </location>
</feature>
<keyword evidence="6" id="KW-1185">Reference proteome</keyword>
<keyword evidence="2 3" id="KW-0732">Signal</keyword>
<gene>
    <name evidence="5" type="ORF">ACFFJ6_05870</name>
</gene>
<evidence type="ECO:0000256" key="2">
    <source>
        <dbReference type="ARBA" id="ARBA00022729"/>
    </source>
</evidence>
<protein>
    <submittedName>
        <fullName evidence="5">ABC transporter substrate-binding protein</fullName>
    </submittedName>
</protein>
<sequence>MQTLRTRALVFSAAAAFSLAAFSGTAFAQKKYDTGASDTEIKIGNIIPYSGPASAYGTIGKTEEAYFRMVNDNGGINGRKVTFISYDDAYSPPKAVEQVRKLVESDEVLAVFNPLGTPSNTAIQKYLNAKKVPQLFVATGATKWNDPKNFPWTIGWQPSYQSEAQIYVKYLLKEKPNAKIGILYQNDDFGKDYLKGTKDALGAKGASMIVAEETYEISSPTIDSNIVKLKSANPDVVLLYVTPKFGAQSVKRIAELGWKPLVILTNVSASVGSVMQPAGFENAQGVLSASYAKDATDPQWANDPKFKNWYAFVDKYMPGSNKSDSNMVYGYGAAQTLHKVLEMCGDDLTRANVMKQAASLKDFEPDTLLPGIKINTSATDFAPISQLQMMRFKGDKWELFGDIISGDVKTE</sequence>
<dbReference type="PANTHER" id="PTHR47235">
    <property type="entry name" value="BLR6548 PROTEIN"/>
    <property type="match status" value="1"/>
</dbReference>
<dbReference type="Pfam" id="PF13458">
    <property type="entry name" value="Peripla_BP_6"/>
    <property type="match status" value="1"/>
</dbReference>
<comment type="similarity">
    <text evidence="1">Belongs to the leucine-binding protein family.</text>
</comment>
<comment type="caution">
    <text evidence="5">The sequence shown here is derived from an EMBL/GenBank/DDBJ whole genome shotgun (WGS) entry which is preliminary data.</text>
</comment>
<proteinExistence type="inferred from homology"/>
<dbReference type="SUPFAM" id="SSF53822">
    <property type="entry name" value="Periplasmic binding protein-like I"/>
    <property type="match status" value="1"/>
</dbReference>
<accession>A0ABV6EP26</accession>
<evidence type="ECO:0000256" key="1">
    <source>
        <dbReference type="ARBA" id="ARBA00010062"/>
    </source>
</evidence>
<feature type="signal peptide" evidence="3">
    <location>
        <begin position="1"/>
        <end position="28"/>
    </location>
</feature>
<dbReference type="EMBL" id="JBHLWM010000001">
    <property type="protein sequence ID" value="MFC0239983.1"/>
    <property type="molecule type" value="Genomic_DNA"/>
</dbReference>
<dbReference type="PANTHER" id="PTHR47235:SF1">
    <property type="entry name" value="BLR6548 PROTEIN"/>
    <property type="match status" value="1"/>
</dbReference>
<dbReference type="InterPro" id="IPR028082">
    <property type="entry name" value="Peripla_BP_I"/>
</dbReference>
<reference evidence="5 6" key="1">
    <citation type="submission" date="2024-09" db="EMBL/GenBank/DDBJ databases">
        <authorList>
            <person name="Sun Q."/>
            <person name="Mori K."/>
        </authorList>
    </citation>
    <scope>NUCLEOTIDE SEQUENCE [LARGE SCALE GENOMIC DNA]</scope>
    <source>
        <strain evidence="5 6">KCTC 23279</strain>
    </source>
</reference>
<dbReference type="InterPro" id="IPR028081">
    <property type="entry name" value="Leu-bd"/>
</dbReference>
<evidence type="ECO:0000313" key="5">
    <source>
        <dbReference type="EMBL" id="MFC0239983.1"/>
    </source>
</evidence>
<dbReference type="Proteomes" id="UP001589775">
    <property type="component" value="Unassembled WGS sequence"/>
</dbReference>
<dbReference type="RefSeq" id="WP_378385304.1">
    <property type="nucleotide sequence ID" value="NZ_JBHLWM010000001.1"/>
</dbReference>
<dbReference type="Gene3D" id="3.40.50.2300">
    <property type="match status" value="2"/>
</dbReference>
<organism evidence="5 6">
    <name type="scientific">Rhodopseudomonas telluris</name>
    <dbReference type="NCBI Taxonomy" id="644215"/>
    <lineage>
        <taxon>Bacteria</taxon>
        <taxon>Pseudomonadati</taxon>
        <taxon>Pseudomonadota</taxon>
        <taxon>Alphaproteobacteria</taxon>
        <taxon>Hyphomicrobiales</taxon>
        <taxon>Nitrobacteraceae</taxon>
        <taxon>Rhodopseudomonas</taxon>
    </lineage>
</organism>
<name>A0ABV6EP26_9BRAD</name>
<evidence type="ECO:0000313" key="6">
    <source>
        <dbReference type="Proteomes" id="UP001589775"/>
    </source>
</evidence>